<evidence type="ECO:0000256" key="1">
    <source>
        <dbReference type="SAM" id="SignalP"/>
    </source>
</evidence>
<feature type="signal peptide" evidence="1">
    <location>
        <begin position="1"/>
        <end position="27"/>
    </location>
</feature>
<name>A0ABR0A9Y6_9CRUS</name>
<keyword evidence="3" id="KW-1185">Reference proteome</keyword>
<feature type="chain" id="PRO_5045875685" evidence="1">
    <location>
        <begin position="28"/>
        <end position="151"/>
    </location>
</feature>
<accession>A0ABR0A9Y6</accession>
<gene>
    <name evidence="2" type="ORF">OUZ56_007443</name>
</gene>
<proteinExistence type="predicted"/>
<protein>
    <submittedName>
        <fullName evidence="2">Uncharacterized protein</fullName>
    </submittedName>
</protein>
<comment type="caution">
    <text evidence="2">The sequence shown here is derived from an EMBL/GenBank/DDBJ whole genome shotgun (WGS) entry which is preliminary data.</text>
</comment>
<evidence type="ECO:0000313" key="2">
    <source>
        <dbReference type="EMBL" id="KAK4021956.1"/>
    </source>
</evidence>
<dbReference type="Proteomes" id="UP001234178">
    <property type="component" value="Unassembled WGS sequence"/>
</dbReference>
<reference evidence="2 3" key="1">
    <citation type="journal article" date="2023" name="Nucleic Acids Res.">
        <title>The hologenome of Daphnia magna reveals possible DNA methylation and microbiome-mediated evolution of the host genome.</title>
        <authorList>
            <person name="Chaturvedi A."/>
            <person name="Li X."/>
            <person name="Dhandapani V."/>
            <person name="Marshall H."/>
            <person name="Kissane S."/>
            <person name="Cuenca-Cambronero M."/>
            <person name="Asole G."/>
            <person name="Calvet F."/>
            <person name="Ruiz-Romero M."/>
            <person name="Marangio P."/>
            <person name="Guigo R."/>
            <person name="Rago D."/>
            <person name="Mirbahai L."/>
            <person name="Eastwood N."/>
            <person name="Colbourne J.K."/>
            <person name="Zhou J."/>
            <person name="Mallon E."/>
            <person name="Orsini L."/>
        </authorList>
    </citation>
    <scope>NUCLEOTIDE SEQUENCE [LARGE SCALE GENOMIC DNA]</scope>
    <source>
        <strain evidence="2">LRV0_1</strain>
    </source>
</reference>
<keyword evidence="1" id="KW-0732">Signal</keyword>
<dbReference type="EMBL" id="JAOYFB010000037">
    <property type="protein sequence ID" value="KAK4021956.1"/>
    <property type="molecule type" value="Genomic_DNA"/>
</dbReference>
<organism evidence="2 3">
    <name type="scientific">Daphnia magna</name>
    <dbReference type="NCBI Taxonomy" id="35525"/>
    <lineage>
        <taxon>Eukaryota</taxon>
        <taxon>Metazoa</taxon>
        <taxon>Ecdysozoa</taxon>
        <taxon>Arthropoda</taxon>
        <taxon>Crustacea</taxon>
        <taxon>Branchiopoda</taxon>
        <taxon>Diplostraca</taxon>
        <taxon>Cladocera</taxon>
        <taxon>Anomopoda</taxon>
        <taxon>Daphniidae</taxon>
        <taxon>Daphnia</taxon>
    </lineage>
</organism>
<evidence type="ECO:0000313" key="3">
    <source>
        <dbReference type="Proteomes" id="UP001234178"/>
    </source>
</evidence>
<sequence>MEIRSVDHRKRGALLLGLFSVLYETDASVIDEDASDVHSLRDCFGGGRKNHQGDTESTLNYTTKIRTSRTAIAIEEDSARNSDDRLMPNDLESMAGMSIVVPCDDENEPEPSNDLKEASPYYYVSTYEWENKKTSSYQIDVWQKWMIFFPH</sequence>